<evidence type="ECO:0000256" key="1">
    <source>
        <dbReference type="ARBA" id="ARBA00009743"/>
    </source>
</evidence>
<evidence type="ECO:0000256" key="2">
    <source>
        <dbReference type="ARBA" id="ARBA00022801"/>
    </source>
</evidence>
<keyword evidence="3 4" id="KW-0326">Glycosidase</keyword>
<dbReference type="EC" id="3.2.1.22" evidence="4"/>
<comment type="catalytic activity">
    <reaction evidence="4">
        <text>Hydrolysis of terminal, non-reducing alpha-D-galactose residues in alpha-D-galactosides, including galactose oligosaccharides, galactomannans and galactolipids.</text>
        <dbReference type="EC" id="3.2.1.22"/>
    </reaction>
</comment>
<name>A0A7S3CQM4_9SPIT</name>
<dbReference type="PANTHER" id="PTHR11452:SF75">
    <property type="entry name" value="ALPHA-GALACTOSIDASE MEL1"/>
    <property type="match status" value="1"/>
</dbReference>
<dbReference type="Pfam" id="PF16499">
    <property type="entry name" value="Melibiase_2"/>
    <property type="match status" value="1"/>
</dbReference>
<dbReference type="Gene3D" id="3.20.20.70">
    <property type="entry name" value="Aldolase class I"/>
    <property type="match status" value="1"/>
</dbReference>
<gene>
    <name evidence="5" type="ORF">SRAS04492_LOCUS6162</name>
</gene>
<organism evidence="5">
    <name type="scientific">Strombidium rassoulzadegani</name>
    <dbReference type="NCBI Taxonomy" id="1082188"/>
    <lineage>
        <taxon>Eukaryota</taxon>
        <taxon>Sar</taxon>
        <taxon>Alveolata</taxon>
        <taxon>Ciliophora</taxon>
        <taxon>Intramacronucleata</taxon>
        <taxon>Spirotrichea</taxon>
        <taxon>Oligotrichia</taxon>
        <taxon>Strombidiidae</taxon>
        <taxon>Strombidium</taxon>
    </lineage>
</organism>
<keyword evidence="4" id="KW-1015">Disulfide bond</keyword>
<keyword evidence="2 4" id="KW-0378">Hydrolase</keyword>
<evidence type="ECO:0000256" key="3">
    <source>
        <dbReference type="ARBA" id="ARBA00023295"/>
    </source>
</evidence>
<sequence>MKSLGEFIHGLDLKYGLYSSAGTKTCQGLPGGLDHEIIDAMDYASWEVDYLKYDNCFNQGRSSHERYTAMSDALLKSGRPIFYSVCNWGNEEIGSWGNTIANSWRTTQDIEIYHTVHNQWQQIKSNFIQNQLSSKYASKGHWNDPDMLQIGNELLNLEEEQTHFALWAYAKAPLIIGCDLEKISDDSLAILKNAELIAINQDNLGYQAECVVGCDFDQPTSVFKQTILTSENVYIAVLVVNWDDENNQSYDLNLIDQKIALTAGDNCSVTYSWTGETADVKGSAVISLTDIKPHGNQSLRIKCLPF</sequence>
<evidence type="ECO:0000256" key="4">
    <source>
        <dbReference type="RuleBase" id="RU361168"/>
    </source>
</evidence>
<dbReference type="InterPro" id="IPR002241">
    <property type="entry name" value="Glyco_hydro_27"/>
</dbReference>
<dbReference type="GO" id="GO:0004557">
    <property type="term" value="F:alpha-galactosidase activity"/>
    <property type="evidence" value="ECO:0007669"/>
    <property type="project" value="UniProtKB-EC"/>
</dbReference>
<dbReference type="InterPro" id="IPR017853">
    <property type="entry name" value="GH"/>
</dbReference>
<dbReference type="EMBL" id="HBIA01012165">
    <property type="protein sequence ID" value="CAE0234358.1"/>
    <property type="molecule type" value="Transcribed_RNA"/>
</dbReference>
<dbReference type="CDD" id="cd14792">
    <property type="entry name" value="GH27"/>
    <property type="match status" value="1"/>
</dbReference>
<dbReference type="GO" id="GO:0005975">
    <property type="term" value="P:carbohydrate metabolic process"/>
    <property type="evidence" value="ECO:0007669"/>
    <property type="project" value="InterPro"/>
</dbReference>
<protein>
    <recommendedName>
        <fullName evidence="4">Alpha-galactosidase</fullName>
        <ecNumber evidence="4">3.2.1.22</ecNumber>
    </recommendedName>
    <alternativeName>
        <fullName evidence="4">Melibiase</fullName>
    </alternativeName>
</protein>
<dbReference type="AlphaFoldDB" id="A0A7S3CQM4"/>
<comment type="similarity">
    <text evidence="1 4">Belongs to the glycosyl hydrolase 27 family.</text>
</comment>
<evidence type="ECO:0000313" key="5">
    <source>
        <dbReference type="EMBL" id="CAE0234358.1"/>
    </source>
</evidence>
<dbReference type="PRINTS" id="PR00740">
    <property type="entry name" value="GLHYDRLASE27"/>
</dbReference>
<reference evidence="5" key="1">
    <citation type="submission" date="2021-01" db="EMBL/GenBank/DDBJ databases">
        <authorList>
            <person name="Corre E."/>
            <person name="Pelletier E."/>
            <person name="Niang G."/>
            <person name="Scheremetjew M."/>
            <person name="Finn R."/>
            <person name="Kale V."/>
            <person name="Holt S."/>
            <person name="Cochrane G."/>
            <person name="Meng A."/>
            <person name="Brown T."/>
            <person name="Cohen L."/>
        </authorList>
    </citation>
    <scope>NUCLEOTIDE SEQUENCE</scope>
    <source>
        <strain evidence="5">Ras09</strain>
    </source>
</reference>
<dbReference type="SUPFAM" id="SSF51445">
    <property type="entry name" value="(Trans)glycosidases"/>
    <property type="match status" value="1"/>
</dbReference>
<proteinExistence type="inferred from homology"/>
<dbReference type="PANTHER" id="PTHR11452">
    <property type="entry name" value="ALPHA-GALACTOSIDASE/ALPHA-N-ACETYLGALACTOSAMINIDASE"/>
    <property type="match status" value="1"/>
</dbReference>
<dbReference type="InterPro" id="IPR013785">
    <property type="entry name" value="Aldolase_TIM"/>
</dbReference>
<accession>A0A7S3CQM4</accession>